<evidence type="ECO:0000313" key="2">
    <source>
        <dbReference type="Proteomes" id="UP000032180"/>
    </source>
</evidence>
<proteinExistence type="predicted"/>
<sequence length="82" mass="9191">MHGDGNAMRGASPTGLLHHLRAVVQAKAVRDGFRHILNPRYLNPSRTACALAWMCQHIHMRSMPTASVWPSIKAQNAFFLNR</sequence>
<protein>
    <submittedName>
        <fullName evidence="1">Uncharacterized protein</fullName>
    </submittedName>
</protein>
<dbReference type="HOGENOM" id="CLU_2561580_0_0_1"/>
<dbReference type="EnsemblPlants" id="LPERR12G01380.1">
    <property type="protein sequence ID" value="LPERR12G01380.1"/>
    <property type="gene ID" value="LPERR12G01380"/>
</dbReference>
<reference evidence="1" key="3">
    <citation type="submission" date="2015-04" db="UniProtKB">
        <authorList>
            <consortium name="EnsemblPlants"/>
        </authorList>
    </citation>
    <scope>IDENTIFICATION</scope>
</reference>
<evidence type="ECO:0000313" key="1">
    <source>
        <dbReference type="EnsemblPlants" id="LPERR12G01380.1"/>
    </source>
</evidence>
<dbReference type="Proteomes" id="UP000032180">
    <property type="component" value="Chromosome 12"/>
</dbReference>
<accession>A0A0D9XWE0</accession>
<reference evidence="1 2" key="1">
    <citation type="submission" date="2012-08" db="EMBL/GenBank/DDBJ databases">
        <title>Oryza genome evolution.</title>
        <authorList>
            <person name="Wing R.A."/>
        </authorList>
    </citation>
    <scope>NUCLEOTIDE SEQUENCE</scope>
</reference>
<organism evidence="1 2">
    <name type="scientific">Leersia perrieri</name>
    <dbReference type="NCBI Taxonomy" id="77586"/>
    <lineage>
        <taxon>Eukaryota</taxon>
        <taxon>Viridiplantae</taxon>
        <taxon>Streptophyta</taxon>
        <taxon>Embryophyta</taxon>
        <taxon>Tracheophyta</taxon>
        <taxon>Spermatophyta</taxon>
        <taxon>Magnoliopsida</taxon>
        <taxon>Liliopsida</taxon>
        <taxon>Poales</taxon>
        <taxon>Poaceae</taxon>
        <taxon>BOP clade</taxon>
        <taxon>Oryzoideae</taxon>
        <taxon>Oryzeae</taxon>
        <taxon>Oryzinae</taxon>
        <taxon>Leersia</taxon>
    </lineage>
</organism>
<dbReference type="Gramene" id="LPERR12G01380.1">
    <property type="protein sequence ID" value="LPERR12G01380.1"/>
    <property type="gene ID" value="LPERR12G01380"/>
</dbReference>
<name>A0A0D9XWE0_9ORYZ</name>
<dbReference type="AlphaFoldDB" id="A0A0D9XWE0"/>
<keyword evidence="2" id="KW-1185">Reference proteome</keyword>
<reference evidence="2" key="2">
    <citation type="submission" date="2013-12" db="EMBL/GenBank/DDBJ databases">
        <authorList>
            <person name="Yu Y."/>
            <person name="Lee S."/>
            <person name="de Baynast K."/>
            <person name="Wissotski M."/>
            <person name="Liu L."/>
            <person name="Talag J."/>
            <person name="Goicoechea J."/>
            <person name="Angelova A."/>
            <person name="Jetty R."/>
            <person name="Kudrna D."/>
            <person name="Golser W."/>
            <person name="Rivera L."/>
            <person name="Zhang J."/>
            <person name="Wing R."/>
        </authorList>
    </citation>
    <scope>NUCLEOTIDE SEQUENCE</scope>
</reference>